<dbReference type="OrthoDB" id="4256231at2"/>
<dbReference type="EMBL" id="BCMM01000008">
    <property type="protein sequence ID" value="GAQ61879.1"/>
    <property type="molecule type" value="Genomic_DNA"/>
</dbReference>
<keyword evidence="1" id="KW-1133">Transmembrane helix</keyword>
<reference evidence="3" key="3">
    <citation type="submission" date="2016-02" db="EMBL/GenBank/DDBJ databases">
        <title>Draft genome of pathogenic Streptomyces sp. in Japan.</title>
        <authorList>
            <person name="Tomihama T."/>
            <person name="Ikenaga M."/>
            <person name="Sakai M."/>
            <person name="Okubo T."/>
            <person name="Ikeda S."/>
        </authorList>
    </citation>
    <scope>NUCLEOTIDE SEQUENCE [LARGE SCALE GENOMIC DNA]</scope>
    <source>
        <strain evidence="3">S58</strain>
    </source>
</reference>
<name>A0A100JLS6_STRSC</name>
<keyword evidence="1" id="KW-0472">Membrane</keyword>
<dbReference type="Proteomes" id="UP000067448">
    <property type="component" value="Unassembled WGS sequence"/>
</dbReference>
<keyword evidence="1" id="KW-0812">Transmembrane</keyword>
<evidence type="ECO:0000256" key="1">
    <source>
        <dbReference type="SAM" id="Phobius"/>
    </source>
</evidence>
<organism evidence="2 3">
    <name type="scientific">Streptomyces scabiei</name>
    <dbReference type="NCBI Taxonomy" id="1930"/>
    <lineage>
        <taxon>Bacteria</taxon>
        <taxon>Bacillati</taxon>
        <taxon>Actinomycetota</taxon>
        <taxon>Actinomycetes</taxon>
        <taxon>Kitasatosporales</taxon>
        <taxon>Streptomycetaceae</taxon>
        <taxon>Streptomyces</taxon>
    </lineage>
</organism>
<evidence type="ECO:0000313" key="2">
    <source>
        <dbReference type="EMBL" id="GAQ61879.1"/>
    </source>
</evidence>
<comment type="caution">
    <text evidence="2">The sequence shown here is derived from an EMBL/GenBank/DDBJ whole genome shotgun (WGS) entry which is preliminary data.</text>
</comment>
<protein>
    <submittedName>
        <fullName evidence="2">Uncharacterized protein</fullName>
    </submittedName>
</protein>
<dbReference type="RefSeq" id="WP_059079735.1">
    <property type="nucleotide sequence ID" value="NZ_BCMM01000008.1"/>
</dbReference>
<reference evidence="2 3" key="2">
    <citation type="journal article" date="2016" name="Genome Announc.">
        <title>Draft Genome Sequences of Streptomyces scabiei S58, Streptomyces turgidiscabies T45, and Streptomyces acidiscabies a10, the Pathogens of Potato Common Scab, Isolated in Japan.</title>
        <authorList>
            <person name="Tomihama T."/>
            <person name="Nishi Y."/>
            <person name="Sakai M."/>
            <person name="Ikenaga M."/>
            <person name="Okubo T."/>
            <person name="Ikeda S."/>
        </authorList>
    </citation>
    <scope>NUCLEOTIDE SEQUENCE [LARGE SCALE GENOMIC DNA]</scope>
    <source>
        <strain evidence="2 3">S58</strain>
    </source>
</reference>
<evidence type="ECO:0000313" key="3">
    <source>
        <dbReference type="Proteomes" id="UP000067448"/>
    </source>
</evidence>
<gene>
    <name evidence="2" type="ORF">SsS58_02233</name>
</gene>
<reference evidence="3" key="1">
    <citation type="submission" date="2015-11" db="EMBL/GenBank/DDBJ databases">
        <authorList>
            <consortium name="Cross-ministerial Strategic Innovation Promotion Program (SIP) consortium"/>
            <person name="Tomihama T."/>
            <person name="Ikenaga M."/>
            <person name="Sakai M."/>
            <person name="Okubo T."/>
            <person name="Ikeda S."/>
        </authorList>
    </citation>
    <scope>NUCLEOTIDE SEQUENCE [LARGE SCALE GENOMIC DNA]</scope>
    <source>
        <strain evidence="3">S58</strain>
    </source>
</reference>
<proteinExistence type="predicted"/>
<sequence>MSNLFISYMRFAVPAVAGLVLTATGRLGIPVDSEAAAGAVSIGLMVAYYLAFRGLEEIAQRMRWGRLQTLAGIFLGWARPPQYVSKRRTSVTIDLASASPQQLQRLMRDVGREGLR</sequence>
<dbReference type="AlphaFoldDB" id="A0A100JLS6"/>
<feature type="transmembrane region" description="Helical" evidence="1">
    <location>
        <begin position="35"/>
        <end position="52"/>
    </location>
</feature>
<accession>A0A100JLS6</accession>